<proteinExistence type="inferred from homology"/>
<dbReference type="PANTHER" id="PTHR23419:SF8">
    <property type="entry name" value="FI09726P"/>
    <property type="match status" value="1"/>
</dbReference>
<dbReference type="AlphaFoldDB" id="A0A2M4C123"/>
<evidence type="ECO:0000256" key="1">
    <source>
        <dbReference type="ARBA" id="ARBA00010169"/>
    </source>
</evidence>
<dbReference type="Pfam" id="PF03091">
    <property type="entry name" value="CutA1"/>
    <property type="match status" value="1"/>
</dbReference>
<comment type="similarity">
    <text evidence="1">Belongs to the CutA family.</text>
</comment>
<evidence type="ECO:0000313" key="2">
    <source>
        <dbReference type="EMBL" id="MBW59005.1"/>
    </source>
</evidence>
<dbReference type="InterPro" id="IPR015867">
    <property type="entry name" value="N-reg_PII/ATP_PRibTrfase_C"/>
</dbReference>
<name>A0A2M4C123_9DIPT</name>
<dbReference type="SUPFAM" id="SSF54913">
    <property type="entry name" value="GlnB-like"/>
    <property type="match status" value="1"/>
</dbReference>
<dbReference type="InterPro" id="IPR011322">
    <property type="entry name" value="N-reg_PII-like_a/b"/>
</dbReference>
<dbReference type="InterPro" id="IPR004323">
    <property type="entry name" value="Ion_tolerance_CutA"/>
</dbReference>
<accession>A0A2M4C123</accession>
<dbReference type="EMBL" id="GGFJ01009864">
    <property type="protein sequence ID" value="MBW59005.1"/>
    <property type="molecule type" value="Transcribed_RNA"/>
</dbReference>
<dbReference type="GO" id="GO:0010038">
    <property type="term" value="P:response to metal ion"/>
    <property type="evidence" value="ECO:0007669"/>
    <property type="project" value="InterPro"/>
</dbReference>
<dbReference type="GO" id="GO:0005507">
    <property type="term" value="F:copper ion binding"/>
    <property type="evidence" value="ECO:0007669"/>
    <property type="project" value="TreeGrafter"/>
</dbReference>
<dbReference type="Gene3D" id="3.30.70.120">
    <property type="match status" value="1"/>
</dbReference>
<reference evidence="2" key="1">
    <citation type="submission" date="2018-01" db="EMBL/GenBank/DDBJ databases">
        <title>An insight into the sialome of Amazonian anophelines.</title>
        <authorList>
            <person name="Ribeiro J.M."/>
            <person name="Scarpassa V."/>
            <person name="Calvo E."/>
        </authorList>
    </citation>
    <scope>NUCLEOTIDE SEQUENCE</scope>
    <source>
        <tissue evidence="2">Salivary glands</tissue>
    </source>
</reference>
<sequence>MSIITCAGVKNLTKIPKILLYPSSARRQIYRMNDSKPNVTTMTTEFAMVQVSFGDDKQAALIARILTNERLAACVHVVPNVTSYYIWKGKSCCDPETLLKIKTRASRVDDIVRFIRKHHHYDVPEIVSFPIQNGDEDYLNWIKAQVSAEPNPELLAKTLDELVAKLEVPKDDSEHNSPP</sequence>
<protein>
    <submittedName>
        <fullName evidence="2">Uncharacterized protein</fullName>
    </submittedName>
</protein>
<organism evidence="2">
    <name type="scientific">Anopheles marajoara</name>
    <dbReference type="NCBI Taxonomy" id="58244"/>
    <lineage>
        <taxon>Eukaryota</taxon>
        <taxon>Metazoa</taxon>
        <taxon>Ecdysozoa</taxon>
        <taxon>Arthropoda</taxon>
        <taxon>Hexapoda</taxon>
        <taxon>Insecta</taxon>
        <taxon>Pterygota</taxon>
        <taxon>Neoptera</taxon>
        <taxon>Endopterygota</taxon>
        <taxon>Diptera</taxon>
        <taxon>Nematocera</taxon>
        <taxon>Culicoidea</taxon>
        <taxon>Culicidae</taxon>
        <taxon>Anophelinae</taxon>
        <taxon>Anopheles</taxon>
    </lineage>
</organism>
<dbReference type="PANTHER" id="PTHR23419">
    <property type="entry name" value="DIVALENT CATION TOLERANCE CUTA-RELATED"/>
    <property type="match status" value="1"/>
</dbReference>